<reference evidence="2 3" key="1">
    <citation type="submission" date="2017-10" db="EMBL/GenBank/DDBJ databases">
        <title>Novel microbial diversity and functional potential in the marine mammal oral microbiome.</title>
        <authorList>
            <person name="Dudek N.K."/>
            <person name="Sun C.L."/>
            <person name="Burstein D."/>
            <person name="Kantor R.S."/>
            <person name="Aliaga Goltsman D.S."/>
            <person name="Bik E.M."/>
            <person name="Thomas B.C."/>
            <person name="Banfield J.F."/>
            <person name="Relman D.A."/>
        </authorList>
    </citation>
    <scope>NUCLEOTIDE SEQUENCE [LARGE SCALE GENOMIC DNA]</scope>
    <source>
        <strain evidence="2">DOLJORAL78_47_16</strain>
    </source>
</reference>
<feature type="transmembrane region" description="Helical" evidence="1">
    <location>
        <begin position="26"/>
        <end position="46"/>
    </location>
</feature>
<keyword evidence="1" id="KW-1133">Transmembrane helix</keyword>
<gene>
    <name evidence="2" type="ORF">CSA56_12285</name>
</gene>
<evidence type="ECO:0000313" key="3">
    <source>
        <dbReference type="Proteomes" id="UP000230821"/>
    </source>
</evidence>
<dbReference type="Proteomes" id="UP000230821">
    <property type="component" value="Unassembled WGS sequence"/>
</dbReference>
<accession>A0A2G6KEF4</accession>
<keyword evidence="1" id="KW-0812">Transmembrane</keyword>
<comment type="caution">
    <text evidence="2">The sequence shown here is derived from an EMBL/GenBank/DDBJ whole genome shotgun (WGS) entry which is preliminary data.</text>
</comment>
<keyword evidence="1" id="KW-0472">Membrane</keyword>
<evidence type="ECO:0000256" key="1">
    <source>
        <dbReference type="SAM" id="Phobius"/>
    </source>
</evidence>
<protein>
    <submittedName>
        <fullName evidence="2">Uncharacterized protein</fullName>
    </submittedName>
</protein>
<sequence length="70" mass="8193">MARNFCTILLHHGLETSVRNSSKQDVILVSLSLLPFWILLDFFILVKQEGIKVILDLPIYQYFQQDEEVL</sequence>
<dbReference type="AlphaFoldDB" id="A0A2G6KEF4"/>
<dbReference type="EMBL" id="PDSK01000100">
    <property type="protein sequence ID" value="PIE33342.1"/>
    <property type="molecule type" value="Genomic_DNA"/>
</dbReference>
<organism evidence="2 3">
    <name type="scientific">candidate division KSB3 bacterium</name>
    <dbReference type="NCBI Taxonomy" id="2044937"/>
    <lineage>
        <taxon>Bacteria</taxon>
        <taxon>candidate division KSB3</taxon>
    </lineage>
</organism>
<evidence type="ECO:0000313" key="2">
    <source>
        <dbReference type="EMBL" id="PIE33342.1"/>
    </source>
</evidence>
<name>A0A2G6KEF4_9BACT</name>
<proteinExistence type="predicted"/>